<dbReference type="Proteomes" id="UP000053647">
    <property type="component" value="Unassembled WGS sequence"/>
</dbReference>
<protein>
    <submittedName>
        <fullName evidence="1">Uncharacterized protein</fullName>
    </submittedName>
</protein>
<accession>A0A0C9TNB9</accession>
<organism evidence="1 2">
    <name type="scientific">Paxillus involutus ATCC 200175</name>
    <dbReference type="NCBI Taxonomy" id="664439"/>
    <lineage>
        <taxon>Eukaryota</taxon>
        <taxon>Fungi</taxon>
        <taxon>Dikarya</taxon>
        <taxon>Basidiomycota</taxon>
        <taxon>Agaricomycotina</taxon>
        <taxon>Agaricomycetes</taxon>
        <taxon>Agaricomycetidae</taxon>
        <taxon>Boletales</taxon>
        <taxon>Paxilineae</taxon>
        <taxon>Paxillaceae</taxon>
        <taxon>Paxillus</taxon>
    </lineage>
</organism>
<reference evidence="1 2" key="1">
    <citation type="submission" date="2014-06" db="EMBL/GenBank/DDBJ databases">
        <authorList>
            <consortium name="DOE Joint Genome Institute"/>
            <person name="Kuo A."/>
            <person name="Kohler A."/>
            <person name="Nagy L.G."/>
            <person name="Floudas D."/>
            <person name="Copeland A."/>
            <person name="Barry K.W."/>
            <person name="Cichocki N."/>
            <person name="Veneault-Fourrey C."/>
            <person name="LaButti K."/>
            <person name="Lindquist E.A."/>
            <person name="Lipzen A."/>
            <person name="Lundell T."/>
            <person name="Morin E."/>
            <person name="Murat C."/>
            <person name="Sun H."/>
            <person name="Tunlid A."/>
            <person name="Henrissat B."/>
            <person name="Grigoriev I.V."/>
            <person name="Hibbett D.S."/>
            <person name="Martin F."/>
            <person name="Nordberg H.P."/>
            <person name="Cantor M.N."/>
            <person name="Hua S.X."/>
        </authorList>
    </citation>
    <scope>NUCLEOTIDE SEQUENCE [LARGE SCALE GENOMIC DNA]</scope>
    <source>
        <strain evidence="1 2">ATCC 200175</strain>
    </source>
</reference>
<evidence type="ECO:0000313" key="2">
    <source>
        <dbReference type="Proteomes" id="UP000053647"/>
    </source>
</evidence>
<dbReference type="EMBL" id="KN819369">
    <property type="protein sequence ID" value="KIJ12053.1"/>
    <property type="molecule type" value="Genomic_DNA"/>
</dbReference>
<evidence type="ECO:0000313" key="1">
    <source>
        <dbReference type="EMBL" id="KIJ12053.1"/>
    </source>
</evidence>
<name>A0A0C9TNB9_PAXIN</name>
<dbReference type="AlphaFoldDB" id="A0A0C9TNB9"/>
<dbReference type="HOGENOM" id="CLU_2360325_0_0_1"/>
<sequence length="96" mass="10903">MHLNLELESRRSLPPPFHLSPFPRGYVNSIKWNLGRLNSDRRGTSQGLASILKLPVHWQLLAASLPSTQLRYLTYEDAFTNFSTPASFIRLGPILI</sequence>
<proteinExistence type="predicted"/>
<keyword evidence="2" id="KW-1185">Reference proteome</keyword>
<gene>
    <name evidence="1" type="ORF">PAXINDRAFT_171447</name>
</gene>
<reference evidence="2" key="2">
    <citation type="submission" date="2015-01" db="EMBL/GenBank/DDBJ databases">
        <title>Evolutionary Origins and Diversification of the Mycorrhizal Mutualists.</title>
        <authorList>
            <consortium name="DOE Joint Genome Institute"/>
            <consortium name="Mycorrhizal Genomics Consortium"/>
            <person name="Kohler A."/>
            <person name="Kuo A."/>
            <person name="Nagy L.G."/>
            <person name="Floudas D."/>
            <person name="Copeland A."/>
            <person name="Barry K.W."/>
            <person name="Cichocki N."/>
            <person name="Veneault-Fourrey C."/>
            <person name="LaButti K."/>
            <person name="Lindquist E.A."/>
            <person name="Lipzen A."/>
            <person name="Lundell T."/>
            <person name="Morin E."/>
            <person name="Murat C."/>
            <person name="Riley R."/>
            <person name="Ohm R."/>
            <person name="Sun H."/>
            <person name="Tunlid A."/>
            <person name="Henrissat B."/>
            <person name="Grigoriev I.V."/>
            <person name="Hibbett D.S."/>
            <person name="Martin F."/>
        </authorList>
    </citation>
    <scope>NUCLEOTIDE SEQUENCE [LARGE SCALE GENOMIC DNA]</scope>
    <source>
        <strain evidence="2">ATCC 200175</strain>
    </source>
</reference>